<accession>A0A0D3F2G5</accession>
<dbReference type="PaxDb" id="65489-OBART02G08740.1"/>
<reference evidence="1" key="1">
    <citation type="journal article" date="2009" name="Rice">
        <title>De Novo Next Generation Sequencing of Plant Genomes.</title>
        <authorList>
            <person name="Rounsley S."/>
            <person name="Marri P.R."/>
            <person name="Yu Y."/>
            <person name="He R."/>
            <person name="Sisneros N."/>
            <person name="Goicoechea J.L."/>
            <person name="Lee S.J."/>
            <person name="Angelova A."/>
            <person name="Kudrna D."/>
            <person name="Luo M."/>
            <person name="Affourtit J."/>
            <person name="Desany B."/>
            <person name="Knight J."/>
            <person name="Niazi F."/>
            <person name="Egholm M."/>
            <person name="Wing R.A."/>
        </authorList>
    </citation>
    <scope>NUCLEOTIDE SEQUENCE [LARGE SCALE GENOMIC DNA]</scope>
    <source>
        <strain evidence="1">cv. IRGC 105608</strain>
    </source>
</reference>
<sequence length="131" mass="14284">MGRPSCPSAPTPPRRAVVVAGEAVDDEEELGSDGGEVGVGGCRRRKRWAAATVGEELGRRGDVSGLYFDRLRGSTITISSSPVSFVLERSSVVSNESQRFAPLSRPRYRIFCLKRRIFGIDSKSMVLVLLK</sequence>
<dbReference type="EnsemblPlants" id="OBART02G08740.1">
    <property type="protein sequence ID" value="OBART02G08740.1"/>
    <property type="gene ID" value="OBART02G08740"/>
</dbReference>
<proteinExistence type="predicted"/>
<dbReference type="Proteomes" id="UP000026960">
    <property type="component" value="Chromosome 2"/>
</dbReference>
<keyword evidence="2" id="KW-1185">Reference proteome</keyword>
<dbReference type="AlphaFoldDB" id="A0A0D3F2G5"/>
<dbReference type="Gramene" id="OBART02G08740.1">
    <property type="protein sequence ID" value="OBART02G08740.1"/>
    <property type="gene ID" value="OBART02G08740"/>
</dbReference>
<organism evidence="1">
    <name type="scientific">Oryza barthii</name>
    <dbReference type="NCBI Taxonomy" id="65489"/>
    <lineage>
        <taxon>Eukaryota</taxon>
        <taxon>Viridiplantae</taxon>
        <taxon>Streptophyta</taxon>
        <taxon>Embryophyta</taxon>
        <taxon>Tracheophyta</taxon>
        <taxon>Spermatophyta</taxon>
        <taxon>Magnoliopsida</taxon>
        <taxon>Liliopsida</taxon>
        <taxon>Poales</taxon>
        <taxon>Poaceae</taxon>
        <taxon>BOP clade</taxon>
        <taxon>Oryzoideae</taxon>
        <taxon>Oryzeae</taxon>
        <taxon>Oryzinae</taxon>
        <taxon>Oryza</taxon>
    </lineage>
</organism>
<evidence type="ECO:0000313" key="2">
    <source>
        <dbReference type="Proteomes" id="UP000026960"/>
    </source>
</evidence>
<dbReference type="HOGENOM" id="CLU_1930730_0_0_1"/>
<protein>
    <submittedName>
        <fullName evidence="1">Uncharacterized protein</fullName>
    </submittedName>
</protein>
<reference evidence="1" key="2">
    <citation type="submission" date="2015-03" db="UniProtKB">
        <authorList>
            <consortium name="EnsemblPlants"/>
        </authorList>
    </citation>
    <scope>IDENTIFICATION</scope>
</reference>
<evidence type="ECO:0000313" key="1">
    <source>
        <dbReference type="EnsemblPlants" id="OBART02G08740.1"/>
    </source>
</evidence>
<name>A0A0D3F2G5_9ORYZ</name>